<dbReference type="PROSITE" id="PS51257">
    <property type="entry name" value="PROKAR_LIPOPROTEIN"/>
    <property type="match status" value="1"/>
</dbReference>
<proteinExistence type="predicted"/>
<accession>S0ESD0</accession>
<dbReference type="Proteomes" id="UP000014227">
    <property type="component" value="Chromosome I"/>
</dbReference>
<feature type="transmembrane region" description="Helical" evidence="2">
    <location>
        <begin position="12"/>
        <end position="33"/>
    </location>
</feature>
<dbReference type="AlphaFoldDB" id="S0ESD0"/>
<feature type="compositionally biased region" description="Polar residues" evidence="1">
    <location>
        <begin position="443"/>
        <end position="456"/>
    </location>
</feature>
<evidence type="ECO:0000313" key="4">
    <source>
        <dbReference type="Proteomes" id="UP000014227"/>
    </source>
</evidence>
<dbReference type="STRING" id="454171.CP488_00930"/>
<dbReference type="OrthoDB" id="10005931at2"/>
<dbReference type="HOGENOM" id="CLU_507812_0_0_0"/>
<sequence length="536" mass="60204">MYAKPLFSLPQHVRIVVVLGIMMLLFGGCSLHSPHHRLIATPPRGTAPLPLQMPRALLLQNMLERWKKPLLGRLDSFTAIQRVLNLRPLVEEAADQKAAQPYLKMIAHSHHLSYEQAKKRWVLFQLADILVESGGDENQISSANAAGVAQWIPSLAREQGLKVAPPKAQLLTQQIVSLNLQIAKNAEMSSSVPPSPAQNMLALRDQLVNERAQIDQRFNTRLAVFAQTRYLLHLYPRFPSLAWIFQAYHGGQMGERKLLYLYTGKTAPTNSLILHGDQGHPLTYAQVYLTISPHRHVRAFDYLYSRGDDHRHYWWKVLEAAHLLEYFRKDPGALFPTWNALMPGRLQDAVWYPKGPTYAFDTPSEVEEAVKKHLLLSVQNLTDVRISIPTSSNHRFPLLRPEAYGTLRLINALYKQFGGTEPLTVGDCLLLNPSSPSAKADSNPASSYVAGTNSSENRPHANVGPPLSFSYHATGLVFDLLPPADKKSLHRLEYTLDFLADRRIIAVTPAHDNGLDRWHICPNPLYGQALAEWSAK</sequence>
<dbReference type="SUPFAM" id="SSF53955">
    <property type="entry name" value="Lysozyme-like"/>
    <property type="match status" value="1"/>
</dbReference>
<dbReference type="EMBL" id="HF951689">
    <property type="protein sequence ID" value="CCW34064.1"/>
    <property type="molecule type" value="Genomic_DNA"/>
</dbReference>
<keyword evidence="4" id="KW-1185">Reference proteome</keyword>
<gene>
    <name evidence="3" type="ORF">CCALI_00227</name>
</gene>
<protein>
    <submittedName>
        <fullName evidence="3">Uncharacterized protein</fullName>
    </submittedName>
</protein>
<evidence type="ECO:0000256" key="1">
    <source>
        <dbReference type="SAM" id="MobiDB-lite"/>
    </source>
</evidence>
<evidence type="ECO:0000313" key="3">
    <source>
        <dbReference type="EMBL" id="CCW34064.1"/>
    </source>
</evidence>
<dbReference type="KEGG" id="ccz:CCALI_00227"/>
<dbReference type="PATRIC" id="fig|1303518.3.peg.227"/>
<keyword evidence="2" id="KW-0812">Transmembrane</keyword>
<dbReference type="InterPro" id="IPR023346">
    <property type="entry name" value="Lysozyme-like_dom_sf"/>
</dbReference>
<keyword evidence="2" id="KW-1133">Transmembrane helix</keyword>
<keyword evidence="2" id="KW-0472">Membrane</keyword>
<name>S0ESD0_CHTCT</name>
<dbReference type="RefSeq" id="WP_016481628.1">
    <property type="nucleotide sequence ID" value="NC_021487.1"/>
</dbReference>
<dbReference type="eggNOG" id="COG0741">
    <property type="taxonomic scope" value="Bacteria"/>
</dbReference>
<dbReference type="Gene3D" id="1.10.530.10">
    <property type="match status" value="1"/>
</dbReference>
<dbReference type="InParanoid" id="S0ESD0"/>
<evidence type="ECO:0000256" key="2">
    <source>
        <dbReference type="SAM" id="Phobius"/>
    </source>
</evidence>
<feature type="region of interest" description="Disordered" evidence="1">
    <location>
        <begin position="436"/>
        <end position="463"/>
    </location>
</feature>
<reference evidence="4" key="1">
    <citation type="submission" date="2013-03" db="EMBL/GenBank/DDBJ databases">
        <title>Genome sequence of Chthonomonas calidirosea, the first sequenced genome from the Armatimonadetes phylum (formally candidate division OP10).</title>
        <authorList>
            <person name="Lee K.C.Y."/>
            <person name="Morgan X.C."/>
            <person name="Dunfield P.F."/>
            <person name="Tamas I."/>
            <person name="Houghton K.M."/>
            <person name="Vyssotski M."/>
            <person name="Ryan J.L.J."/>
            <person name="Lagutin K."/>
            <person name="McDonald I.R."/>
            <person name="Stott M.B."/>
        </authorList>
    </citation>
    <scope>NUCLEOTIDE SEQUENCE [LARGE SCALE GENOMIC DNA]</scope>
    <source>
        <strain evidence="4">DSM 23976 / ICMP 18418 / T49</strain>
    </source>
</reference>
<organism evidence="3 4">
    <name type="scientific">Chthonomonas calidirosea (strain DSM 23976 / ICMP 18418 / T49)</name>
    <dbReference type="NCBI Taxonomy" id="1303518"/>
    <lineage>
        <taxon>Bacteria</taxon>
        <taxon>Bacillati</taxon>
        <taxon>Armatimonadota</taxon>
        <taxon>Chthonomonadia</taxon>
        <taxon>Chthonomonadales</taxon>
        <taxon>Chthonomonadaceae</taxon>
        <taxon>Chthonomonas</taxon>
    </lineage>
</organism>